<feature type="transmembrane region" description="Helical" evidence="1">
    <location>
        <begin position="34"/>
        <end position="55"/>
    </location>
</feature>
<evidence type="ECO:0000256" key="1">
    <source>
        <dbReference type="SAM" id="Phobius"/>
    </source>
</evidence>
<keyword evidence="3" id="KW-1185">Reference proteome</keyword>
<evidence type="ECO:0008006" key="4">
    <source>
        <dbReference type="Google" id="ProtNLM"/>
    </source>
</evidence>
<gene>
    <name evidence="2" type="ORF">SAMN06893096_10788</name>
</gene>
<keyword evidence="1" id="KW-0812">Transmembrane</keyword>
<feature type="transmembrane region" description="Helical" evidence="1">
    <location>
        <begin position="253"/>
        <end position="284"/>
    </location>
</feature>
<protein>
    <recommendedName>
        <fullName evidence="4">O-antigen ligase</fullName>
    </recommendedName>
</protein>
<dbReference type="AlphaFoldDB" id="A0A239GWW1"/>
<feature type="transmembrane region" description="Helical" evidence="1">
    <location>
        <begin position="375"/>
        <end position="394"/>
    </location>
</feature>
<sequence length="469" mass="47385">MRGPVVARCPTARVSGGGNGCEPSAVPCPAVSGLLQLALLGGAALSAGALALTLLHRAPRAALAGWLAVVCGVPVWVGVTLVVEFEPHVLASAGLVACLVPGVVAGRGLGAGRVTAADGALAFFLAAALVGAVTGRSTVSDVFLLVVQWSGAYLAGRLVGHRVPLRWVYGAVAVALTVVAGIALVEFVSGWNPFVGIPGSGRLHEDWAPIQERGGRTRAEAAFGHSIALGASLALAVPLALACGLRASVRVAMAVVLVAASAVTFSRIGLFTAVAGVALSVVFVRSGLSARLRWSVVGGLAVAAAALSPLVAGTFDAAGDEATASAGYRVDLLGLLPTLQPFGWADSLYVSPTGRRTFAGFDSIDSALLLVGLDYGWVPMVVVVVLLLGALWCLASGRATAPTVAVVAQIPALATVALITQYSTLFWFVAGLAVFSQAAARVPAGAGPVDEDPSEMVNGLERRPFSALR</sequence>
<feature type="transmembrane region" description="Helical" evidence="1">
    <location>
        <begin position="221"/>
        <end position="241"/>
    </location>
</feature>
<evidence type="ECO:0000313" key="2">
    <source>
        <dbReference type="EMBL" id="SNS73355.1"/>
    </source>
</evidence>
<organism evidence="2 3">
    <name type="scientific">Geodermatophilus pulveris</name>
    <dbReference type="NCBI Taxonomy" id="1564159"/>
    <lineage>
        <taxon>Bacteria</taxon>
        <taxon>Bacillati</taxon>
        <taxon>Actinomycetota</taxon>
        <taxon>Actinomycetes</taxon>
        <taxon>Geodermatophilales</taxon>
        <taxon>Geodermatophilaceae</taxon>
        <taxon>Geodermatophilus</taxon>
    </lineage>
</organism>
<dbReference type="Proteomes" id="UP000198373">
    <property type="component" value="Unassembled WGS sequence"/>
</dbReference>
<evidence type="ECO:0000313" key="3">
    <source>
        <dbReference type="Proteomes" id="UP000198373"/>
    </source>
</evidence>
<name>A0A239GWW1_9ACTN</name>
<feature type="transmembrane region" description="Helical" evidence="1">
    <location>
        <begin position="296"/>
        <end position="315"/>
    </location>
</feature>
<accession>A0A239GWW1</accession>
<feature type="transmembrane region" description="Helical" evidence="1">
    <location>
        <begin position="121"/>
        <end position="147"/>
    </location>
</feature>
<proteinExistence type="predicted"/>
<feature type="transmembrane region" description="Helical" evidence="1">
    <location>
        <begin position="89"/>
        <end position="109"/>
    </location>
</feature>
<keyword evidence="1" id="KW-0472">Membrane</keyword>
<feature type="transmembrane region" description="Helical" evidence="1">
    <location>
        <begin position="167"/>
        <end position="188"/>
    </location>
</feature>
<feature type="transmembrane region" description="Helical" evidence="1">
    <location>
        <begin position="401"/>
        <end position="419"/>
    </location>
</feature>
<reference evidence="3" key="1">
    <citation type="submission" date="2017-06" db="EMBL/GenBank/DDBJ databases">
        <authorList>
            <person name="Varghese N."/>
            <person name="Submissions S."/>
        </authorList>
    </citation>
    <scope>NUCLEOTIDE SEQUENCE [LARGE SCALE GENOMIC DNA]</scope>
    <source>
        <strain evidence="3">DSM 46839</strain>
    </source>
</reference>
<feature type="transmembrane region" description="Helical" evidence="1">
    <location>
        <begin position="62"/>
        <end position="83"/>
    </location>
</feature>
<keyword evidence="1" id="KW-1133">Transmembrane helix</keyword>
<dbReference type="EMBL" id="FZOO01000007">
    <property type="protein sequence ID" value="SNS73355.1"/>
    <property type="molecule type" value="Genomic_DNA"/>
</dbReference>